<dbReference type="SUPFAM" id="SSF54001">
    <property type="entry name" value="Cysteine proteinases"/>
    <property type="match status" value="1"/>
</dbReference>
<name>A0AAJ1MNK0_9SPIO</name>
<dbReference type="Gene3D" id="1.25.40.10">
    <property type="entry name" value="Tetratricopeptide repeat domain"/>
    <property type="match status" value="2"/>
</dbReference>
<dbReference type="Proteomes" id="UP001221217">
    <property type="component" value="Unassembled WGS sequence"/>
</dbReference>
<gene>
    <name evidence="4" type="ORF">PQJ61_06895</name>
</gene>
<evidence type="ECO:0000313" key="4">
    <source>
        <dbReference type="EMBL" id="MDC7226474.1"/>
    </source>
</evidence>
<protein>
    <submittedName>
        <fullName evidence="4">Transglutaminase domain-containing protein</fullName>
    </submittedName>
</protein>
<reference evidence="4 5" key="1">
    <citation type="submission" date="2022-12" db="EMBL/GenBank/DDBJ databases">
        <title>Metagenome assembled genome from gulf of manar.</title>
        <authorList>
            <person name="Kohli P."/>
            <person name="Pk S."/>
            <person name="Venkata Ramana C."/>
            <person name="Sasikala C."/>
        </authorList>
    </citation>
    <scope>NUCLEOTIDE SEQUENCE [LARGE SCALE GENOMIC DNA]</scope>
    <source>
        <strain evidence="4">JB008</strain>
    </source>
</reference>
<feature type="transmembrane region" description="Helical" evidence="2">
    <location>
        <begin position="64"/>
        <end position="85"/>
    </location>
</feature>
<feature type="transmembrane region" description="Helical" evidence="2">
    <location>
        <begin position="190"/>
        <end position="208"/>
    </location>
</feature>
<feature type="transmembrane region" description="Helical" evidence="2">
    <location>
        <begin position="34"/>
        <end position="52"/>
    </location>
</feature>
<dbReference type="InterPro" id="IPR011990">
    <property type="entry name" value="TPR-like_helical_dom_sf"/>
</dbReference>
<dbReference type="SMART" id="SM00460">
    <property type="entry name" value="TGc"/>
    <property type="match status" value="1"/>
</dbReference>
<feature type="transmembrane region" description="Helical" evidence="2">
    <location>
        <begin position="9"/>
        <end position="28"/>
    </location>
</feature>
<evidence type="ECO:0000256" key="1">
    <source>
        <dbReference type="PROSITE-ProRule" id="PRU00339"/>
    </source>
</evidence>
<dbReference type="SUPFAM" id="SSF48452">
    <property type="entry name" value="TPR-like"/>
    <property type="match status" value="2"/>
</dbReference>
<organism evidence="4 5">
    <name type="scientific">Candidatus Thalassospirochaeta sargassi</name>
    <dbReference type="NCBI Taxonomy" id="3119039"/>
    <lineage>
        <taxon>Bacteria</taxon>
        <taxon>Pseudomonadati</taxon>
        <taxon>Spirochaetota</taxon>
        <taxon>Spirochaetia</taxon>
        <taxon>Spirochaetales</taxon>
        <taxon>Spirochaetaceae</taxon>
        <taxon>Candidatus Thalassospirochaeta</taxon>
    </lineage>
</organism>
<dbReference type="PANTHER" id="PTHR42736:SF1">
    <property type="entry name" value="PROTEIN-GLUTAMINE GAMMA-GLUTAMYLTRANSFERASE"/>
    <property type="match status" value="1"/>
</dbReference>
<dbReference type="Gene3D" id="3.10.620.30">
    <property type="match status" value="1"/>
</dbReference>
<proteinExistence type="predicted"/>
<sequence length="1285" mass="145829">MRKLFSSKLFFHSARLTAAAVLLVPLYIYLEDILAVGFVAAVLFSAAAAGIITERAGLRFFPALIINTACAFLIRFLVIFVAGSISPAFNSSVLDFMPFSFDSGFFPLLPFYLYISICWFMVLRKPRFSVVEIILNLVVYCALLWSQGGYKLNLFPHPGILAVFGIIFFVTELAVLLLSNDDTPAPAKLAYALFVVPLFILMVFLFFGNYSEGASKDGGGLMQPTLFRFDFSDYVKLETEISMDNDLVLLFRNYGYLNSVYLRRFYLSGYKSERGFYMQRGPGEEEQYTALPDSVTRLDVVHYPERILSEQEYFIVNLDPSSLIAMNYPVEISPLTNWSDSSFLRNYRVVSESVEQPSWELAEAPLLEMDEALQDFYTDYGEDAEIKALAEEITAGIDNSYDKVIALMFYLHDNYFYSLKPGVAVDGNQLHHFLFDARKGYCSYFAFSMALMCRSIGIPARVAAGFFIDPQSGILNIYPVREDMAHAWVEVPFENYGWVEFDPTTDRLAAGEELEFAALDSSEYSNLVEEIISSDYSVELPDADAGADKGSGILSAAADRIKRFVVKHAALLLPIIYSVLVLLYRLHQAVSLRFSSPRRRIRAMYARAVRAAAVFGFGRQRGESVLEHARRLEGGPFGSLCPLAGLYLESVFAPGIDDQAAEKAGLAWKDFRASMKMLPIWKRLLSLILPFIRFRARLNPPAVLLLLILFLAPQLLQAQDSGSIQDFLDMAAMEEDAENYEAALRLLNQGMAEYPGNAELKIAAGDLYSDRELYNLALEQYTAANKLIPGDPEVLYRKSVSEGFLNLDQQSILTLEEILELVPDHYDAHADLGWMYFKTFRLAEAESLLLDGIEYYDDSPILYMTLGTVYSGMYDYERAEKYYLESIDMALDKGWDYFASVAYYNLSLLEHGFYKYKKALEYTNKSIEYGERAPGYIARAEIYLGKLDFDNAYLNYQQAYNIDSTPLALMGQAELYLNFGLLDEALSHINEVLKHDDDSWMYYFGVDPDRHRMETDRILMEIYNAMAERERFSPASGLGRLTALFDRIRYSVSGWYHGRRYRRASFDVGRSNERQGNSLDAAWAYFVANEDYAPQALRYLRRAEVIETAAAPAAEPYYMLETGRLTSDQAMLSMAAGQFNPEWERFQMAEAIAELLQTARRPDDGNYITLAEELYGLNPGYFITRGFQFPLELDYKPGFFLKHSLKRSGFYISLNNDDIRYRYRLSAADTLSEGVLYSVVDSETGKAILEFSMIDLPNTPQRASAVAAELKMRLFSITDGKDFHF</sequence>
<evidence type="ECO:0000256" key="2">
    <source>
        <dbReference type="SAM" id="Phobius"/>
    </source>
</evidence>
<feature type="transmembrane region" description="Helical" evidence="2">
    <location>
        <begin position="105"/>
        <end position="123"/>
    </location>
</feature>
<dbReference type="SMART" id="SM00028">
    <property type="entry name" value="TPR"/>
    <property type="match status" value="7"/>
</dbReference>
<dbReference type="PROSITE" id="PS50005">
    <property type="entry name" value="TPR"/>
    <property type="match status" value="1"/>
</dbReference>
<evidence type="ECO:0000313" key="5">
    <source>
        <dbReference type="Proteomes" id="UP001221217"/>
    </source>
</evidence>
<feature type="transmembrane region" description="Helical" evidence="2">
    <location>
        <begin position="160"/>
        <end position="178"/>
    </location>
</feature>
<keyword evidence="2" id="KW-0472">Membrane</keyword>
<comment type="caution">
    <text evidence="4">The sequence shown here is derived from an EMBL/GenBank/DDBJ whole genome shotgun (WGS) entry which is preliminary data.</text>
</comment>
<evidence type="ECO:0000259" key="3">
    <source>
        <dbReference type="SMART" id="SM00460"/>
    </source>
</evidence>
<keyword evidence="1" id="KW-0802">TPR repeat</keyword>
<accession>A0AAJ1MNK0</accession>
<dbReference type="InterPro" id="IPR002931">
    <property type="entry name" value="Transglutaminase-like"/>
</dbReference>
<feature type="repeat" description="TPR" evidence="1">
    <location>
        <begin position="860"/>
        <end position="893"/>
    </location>
</feature>
<dbReference type="Pfam" id="PF01841">
    <property type="entry name" value="Transglut_core"/>
    <property type="match status" value="1"/>
</dbReference>
<keyword evidence="2" id="KW-0812">Transmembrane</keyword>
<dbReference type="InterPro" id="IPR052901">
    <property type="entry name" value="Bact_TGase-like"/>
</dbReference>
<feature type="transmembrane region" description="Helical" evidence="2">
    <location>
        <begin position="130"/>
        <end position="148"/>
    </location>
</feature>
<keyword evidence="2" id="KW-1133">Transmembrane helix</keyword>
<dbReference type="InterPro" id="IPR038765">
    <property type="entry name" value="Papain-like_cys_pep_sf"/>
</dbReference>
<dbReference type="EMBL" id="JAQQAL010000011">
    <property type="protein sequence ID" value="MDC7226474.1"/>
    <property type="molecule type" value="Genomic_DNA"/>
</dbReference>
<dbReference type="PANTHER" id="PTHR42736">
    <property type="entry name" value="PROTEIN-GLUTAMINE GAMMA-GLUTAMYLTRANSFERASE"/>
    <property type="match status" value="1"/>
</dbReference>
<feature type="domain" description="Transglutaminase-like" evidence="3">
    <location>
        <begin position="434"/>
        <end position="505"/>
    </location>
</feature>
<dbReference type="InterPro" id="IPR019734">
    <property type="entry name" value="TPR_rpt"/>
</dbReference>